<keyword evidence="2 9" id="KW-0645">Protease</keyword>
<evidence type="ECO:0000256" key="8">
    <source>
        <dbReference type="PROSITE-ProRule" id="PRU01211"/>
    </source>
</evidence>
<dbReference type="PRINTS" id="PR00480">
    <property type="entry name" value="ASTACIN"/>
</dbReference>
<dbReference type="PROSITE" id="PS51864">
    <property type="entry name" value="ASTACIN"/>
    <property type="match status" value="1"/>
</dbReference>
<dbReference type="InterPro" id="IPR024079">
    <property type="entry name" value="MetalloPept_cat_dom_sf"/>
</dbReference>
<evidence type="ECO:0000313" key="11">
    <source>
        <dbReference type="Proteomes" id="UP000046392"/>
    </source>
</evidence>
<dbReference type="GO" id="GO:0006508">
    <property type="term" value="P:proteolysis"/>
    <property type="evidence" value="ECO:0007669"/>
    <property type="project" value="UniProtKB-KW"/>
</dbReference>
<dbReference type="Gene3D" id="3.40.390.10">
    <property type="entry name" value="Collagenase (Catalytic Domain)"/>
    <property type="match status" value="1"/>
</dbReference>
<dbReference type="PANTHER" id="PTHR10127">
    <property type="entry name" value="DISCOIDIN, CUB, EGF, LAMININ , AND ZINC METALLOPROTEASE DOMAIN CONTAINING"/>
    <property type="match status" value="1"/>
</dbReference>
<dbReference type="Pfam" id="PF01400">
    <property type="entry name" value="Astacin"/>
    <property type="match status" value="1"/>
</dbReference>
<dbReference type="SMART" id="SM00235">
    <property type="entry name" value="ZnMc"/>
    <property type="match status" value="1"/>
</dbReference>
<keyword evidence="7" id="KW-1015">Disulfide bond</keyword>
<evidence type="ECO:0000256" key="6">
    <source>
        <dbReference type="ARBA" id="ARBA00023049"/>
    </source>
</evidence>
<comment type="caution">
    <text evidence="8">Lacks conserved residue(s) required for the propagation of feature annotation.</text>
</comment>
<organism evidence="11 12">
    <name type="scientific">Strongyloides papillosus</name>
    <name type="common">Intestinal threadworm</name>
    <dbReference type="NCBI Taxonomy" id="174720"/>
    <lineage>
        <taxon>Eukaryota</taxon>
        <taxon>Metazoa</taxon>
        <taxon>Ecdysozoa</taxon>
        <taxon>Nematoda</taxon>
        <taxon>Chromadorea</taxon>
        <taxon>Rhabditida</taxon>
        <taxon>Tylenchina</taxon>
        <taxon>Panagrolaimomorpha</taxon>
        <taxon>Strongyloidoidea</taxon>
        <taxon>Strongyloididae</taxon>
        <taxon>Strongyloides</taxon>
    </lineage>
</organism>
<dbReference type="EC" id="3.4.24.-" evidence="9"/>
<dbReference type="AlphaFoldDB" id="A0A0N5CCJ7"/>
<dbReference type="PROSITE" id="PS00022">
    <property type="entry name" value="EGF_1"/>
    <property type="match status" value="1"/>
</dbReference>
<dbReference type="Proteomes" id="UP000046392">
    <property type="component" value="Unplaced"/>
</dbReference>
<dbReference type="SUPFAM" id="SSF49854">
    <property type="entry name" value="Spermadhesin, CUB domain"/>
    <property type="match status" value="1"/>
</dbReference>
<protein>
    <recommendedName>
        <fullName evidence="9">Metalloendopeptidase</fullName>
        <ecNumber evidence="9">3.4.24.-</ecNumber>
    </recommendedName>
</protein>
<name>A0A0N5CCJ7_STREA</name>
<keyword evidence="5 9" id="KW-0862">Zinc</keyword>
<sequence length="369" mass="43897">MITCYSVNFTENVVSLNYREKRAVIRDEKYRWNRHIFSYSVDKSLRSDKIVLGLVMITKSTCLKFRRTLERQKPDLLYVRGPMYVTYLGKHSKSPHKIYVPGVFTDPSKVARETLRALGLDYEHNRPDRNKYLDVRFLNIPTSLLLLFYKDSPQFVNTFGLNYDYRSIMHFSIGESCKKKKICMRTKERDPLVESVLGKANELTFNDAKLTNLQYCLSLLVVRRSKCKHFGYPLNLKPTFCLCLPYFVGELCETPRKNYEYCRTQNVFFASRKKFETILISKKDCYYFIRAGKGERIRFEIKYLRYRPWNRLCNNFEHIEVRNKDISVSGTMICPKFLPYKFISESNMVIIHTKNSKKSFKVRLSYKRF</sequence>
<feature type="domain" description="Peptidase M12A" evidence="10">
    <location>
        <begin position="23"/>
        <end position="217"/>
    </location>
</feature>
<dbReference type="SUPFAM" id="SSF55486">
    <property type="entry name" value="Metalloproteases ('zincins'), catalytic domain"/>
    <property type="match status" value="1"/>
</dbReference>
<evidence type="ECO:0000256" key="2">
    <source>
        <dbReference type="ARBA" id="ARBA00022670"/>
    </source>
</evidence>
<dbReference type="PANTHER" id="PTHR10127:SF780">
    <property type="entry name" value="METALLOENDOPEPTIDASE"/>
    <property type="match status" value="1"/>
</dbReference>
<dbReference type="InterPro" id="IPR001506">
    <property type="entry name" value="Peptidase_M12A"/>
</dbReference>
<evidence type="ECO:0000256" key="3">
    <source>
        <dbReference type="ARBA" id="ARBA00022723"/>
    </source>
</evidence>
<comment type="cofactor">
    <cofactor evidence="9">
        <name>Zn(2+)</name>
        <dbReference type="ChEBI" id="CHEBI:29105"/>
    </cofactor>
    <text evidence="9">Binds 1 zinc ion per subunit.</text>
</comment>
<keyword evidence="1" id="KW-0245">EGF-like domain</keyword>
<dbReference type="GO" id="GO:0008270">
    <property type="term" value="F:zinc ion binding"/>
    <property type="evidence" value="ECO:0007669"/>
    <property type="project" value="InterPro"/>
</dbReference>
<evidence type="ECO:0000256" key="7">
    <source>
        <dbReference type="ARBA" id="ARBA00023157"/>
    </source>
</evidence>
<keyword evidence="11" id="KW-1185">Reference proteome</keyword>
<dbReference type="WBParaSite" id="SPAL_0001560300.1">
    <property type="protein sequence ID" value="SPAL_0001560300.1"/>
    <property type="gene ID" value="SPAL_0001560300"/>
</dbReference>
<dbReference type="GO" id="GO:0004222">
    <property type="term" value="F:metalloendopeptidase activity"/>
    <property type="evidence" value="ECO:0007669"/>
    <property type="project" value="UniProtKB-UniRule"/>
</dbReference>
<keyword evidence="6 9" id="KW-0482">Metalloprotease</keyword>
<dbReference type="InterPro" id="IPR000742">
    <property type="entry name" value="EGF"/>
</dbReference>
<evidence type="ECO:0000259" key="10">
    <source>
        <dbReference type="PROSITE" id="PS51864"/>
    </source>
</evidence>
<reference evidence="12" key="1">
    <citation type="submission" date="2017-02" db="UniProtKB">
        <authorList>
            <consortium name="WormBaseParasite"/>
        </authorList>
    </citation>
    <scope>IDENTIFICATION</scope>
</reference>
<keyword evidence="3 9" id="KW-0479">Metal-binding</keyword>
<dbReference type="Gene3D" id="2.60.120.290">
    <property type="entry name" value="Spermadhesin, CUB domain"/>
    <property type="match status" value="1"/>
</dbReference>
<dbReference type="InterPro" id="IPR035914">
    <property type="entry name" value="Sperma_CUB_dom_sf"/>
</dbReference>
<dbReference type="InterPro" id="IPR006026">
    <property type="entry name" value="Peptidase_Metallo"/>
</dbReference>
<evidence type="ECO:0000256" key="4">
    <source>
        <dbReference type="ARBA" id="ARBA00022801"/>
    </source>
</evidence>
<evidence type="ECO:0000256" key="1">
    <source>
        <dbReference type="ARBA" id="ARBA00022536"/>
    </source>
</evidence>
<keyword evidence="4 9" id="KW-0378">Hydrolase</keyword>
<evidence type="ECO:0000256" key="9">
    <source>
        <dbReference type="RuleBase" id="RU361183"/>
    </source>
</evidence>
<evidence type="ECO:0000313" key="12">
    <source>
        <dbReference type="WBParaSite" id="SPAL_0001560300.1"/>
    </source>
</evidence>
<feature type="active site" evidence="8">
    <location>
        <position position="113"/>
    </location>
</feature>
<accession>A0A0N5CCJ7</accession>
<proteinExistence type="predicted"/>
<evidence type="ECO:0000256" key="5">
    <source>
        <dbReference type="ARBA" id="ARBA00022833"/>
    </source>
</evidence>